<reference evidence="2" key="2">
    <citation type="submission" date="2021-04" db="EMBL/GenBank/DDBJ databases">
        <authorList>
            <person name="Gilroy R."/>
        </authorList>
    </citation>
    <scope>NUCLEOTIDE SEQUENCE</scope>
    <source>
        <strain evidence="2">1193</strain>
    </source>
</reference>
<dbReference type="AlphaFoldDB" id="A0A9D1WNR3"/>
<dbReference type="Proteomes" id="UP000824248">
    <property type="component" value="Unassembled WGS sequence"/>
</dbReference>
<proteinExistence type="predicted"/>
<sequence length="187" mass="19887">MPSRVALYPRDEADEMENIAPIGEDDASYIDQEAQPMLGAPVAAERGAWLSPLDMPCAAPPWGLLSATDLTSGEIVWSRPIGTSFDQGPWGIPTRLKMTVGAPTSAGPVTTAGGMTFIGATMDHYIRGFANATGEMLWEKRLPAGGQATPMTYMHEGRQYVVIAAGGAFQAETRQGDSVIAYALPQE</sequence>
<protein>
    <submittedName>
        <fullName evidence="2">Membrane-bound PQQ-dependent dehydrogenase, glucose/quinate/shikimate family</fullName>
    </submittedName>
</protein>
<evidence type="ECO:0000313" key="2">
    <source>
        <dbReference type="EMBL" id="HIX62308.1"/>
    </source>
</evidence>
<evidence type="ECO:0000259" key="1">
    <source>
        <dbReference type="Pfam" id="PF01011"/>
    </source>
</evidence>
<dbReference type="Pfam" id="PF01011">
    <property type="entry name" value="PQQ"/>
    <property type="match status" value="1"/>
</dbReference>
<feature type="domain" description="Pyrrolo-quinoline quinone repeat" evidence="1">
    <location>
        <begin position="1"/>
        <end position="161"/>
    </location>
</feature>
<dbReference type="Gene3D" id="2.140.10.10">
    <property type="entry name" value="Quinoprotein alcohol dehydrogenase-like superfamily"/>
    <property type="match status" value="1"/>
</dbReference>
<accession>A0A9D1WNR3</accession>
<feature type="non-terminal residue" evidence="2">
    <location>
        <position position="1"/>
    </location>
</feature>
<comment type="caution">
    <text evidence="2">The sequence shown here is derived from an EMBL/GenBank/DDBJ whole genome shotgun (WGS) entry which is preliminary data.</text>
</comment>
<dbReference type="EMBL" id="DXFC01000263">
    <property type="protein sequence ID" value="HIX62308.1"/>
    <property type="molecule type" value="Genomic_DNA"/>
</dbReference>
<reference evidence="2" key="1">
    <citation type="journal article" date="2021" name="PeerJ">
        <title>Extensive microbial diversity within the chicken gut microbiome revealed by metagenomics and culture.</title>
        <authorList>
            <person name="Gilroy R."/>
            <person name="Ravi A."/>
            <person name="Getino M."/>
            <person name="Pursley I."/>
            <person name="Horton D.L."/>
            <person name="Alikhan N.F."/>
            <person name="Baker D."/>
            <person name="Gharbi K."/>
            <person name="Hall N."/>
            <person name="Watson M."/>
            <person name="Adriaenssens E.M."/>
            <person name="Foster-Nyarko E."/>
            <person name="Jarju S."/>
            <person name="Secka A."/>
            <person name="Antonio M."/>
            <person name="Oren A."/>
            <person name="Chaudhuri R.R."/>
            <person name="La Ragione R."/>
            <person name="Hildebrand F."/>
            <person name="Pallen M.J."/>
        </authorList>
    </citation>
    <scope>NUCLEOTIDE SEQUENCE</scope>
    <source>
        <strain evidence="2">1193</strain>
    </source>
</reference>
<gene>
    <name evidence="2" type="ORF">H9854_08775</name>
</gene>
<dbReference type="SUPFAM" id="SSF50998">
    <property type="entry name" value="Quinoprotein alcohol dehydrogenase-like"/>
    <property type="match status" value="1"/>
</dbReference>
<dbReference type="InterPro" id="IPR011047">
    <property type="entry name" value="Quinoprotein_ADH-like_sf"/>
</dbReference>
<dbReference type="InterPro" id="IPR002372">
    <property type="entry name" value="PQQ_rpt_dom"/>
</dbReference>
<name>A0A9D1WNR3_9GAMM</name>
<evidence type="ECO:0000313" key="3">
    <source>
        <dbReference type="Proteomes" id="UP000824248"/>
    </source>
</evidence>
<organism evidence="2 3">
    <name type="scientific">Candidatus Halomonas stercoripullorum</name>
    <dbReference type="NCBI Taxonomy" id="2838617"/>
    <lineage>
        <taxon>Bacteria</taxon>
        <taxon>Pseudomonadati</taxon>
        <taxon>Pseudomonadota</taxon>
        <taxon>Gammaproteobacteria</taxon>
        <taxon>Oceanospirillales</taxon>
        <taxon>Halomonadaceae</taxon>
        <taxon>Halomonas</taxon>
    </lineage>
</organism>